<dbReference type="Proteomes" id="UP000663852">
    <property type="component" value="Unassembled WGS sequence"/>
</dbReference>
<organism evidence="2 3">
    <name type="scientific">Adineta ricciae</name>
    <name type="common">Rotifer</name>
    <dbReference type="NCBI Taxonomy" id="249248"/>
    <lineage>
        <taxon>Eukaryota</taxon>
        <taxon>Metazoa</taxon>
        <taxon>Spiralia</taxon>
        <taxon>Gnathifera</taxon>
        <taxon>Rotifera</taxon>
        <taxon>Eurotatoria</taxon>
        <taxon>Bdelloidea</taxon>
        <taxon>Adinetida</taxon>
        <taxon>Adinetidae</taxon>
        <taxon>Adineta</taxon>
    </lineage>
</organism>
<reference evidence="2" key="1">
    <citation type="submission" date="2021-02" db="EMBL/GenBank/DDBJ databases">
        <authorList>
            <person name="Nowell W R."/>
        </authorList>
    </citation>
    <scope>NUCLEOTIDE SEQUENCE</scope>
</reference>
<evidence type="ECO:0000313" key="2">
    <source>
        <dbReference type="EMBL" id="CAF1546459.1"/>
    </source>
</evidence>
<gene>
    <name evidence="2" type="ORF">EDS130_LOCUS45690</name>
</gene>
<comment type="caution">
    <text evidence="2">The sequence shown here is derived from an EMBL/GenBank/DDBJ whole genome shotgun (WGS) entry which is preliminary data.</text>
</comment>
<evidence type="ECO:0000313" key="3">
    <source>
        <dbReference type="Proteomes" id="UP000663852"/>
    </source>
</evidence>
<name>A0A815WR37_ADIRI</name>
<sequence length="544" mass="62244">MDETFVKQLCGEKTIVTPFTSSPLSSKAFLFQTAPKLPHSPVLSQSDSLAHGRLPSAQWLDSLDSSWNINDDGTDPQCGEFISDAQYEVDLQGEITFGESTKQKPIIFMSGYSYLFMSAASKLGTTGYRCARKDLKCPATIHIYTNNNTFQRWNRKRHVHPPDPIDRRRRLIIATIKKPVISEHIPVCSIVEQEYTKAKLTKEEQVVFKNPKQLESGLLKSRRKMYPPLPTCQNFMIRDFMLTTTDSTRFLLFDDTRDEFGGRLLVFSSKHQINLLLKYDMADGTFRSCSRLFEQVYVIMAVKYSKTYPVLFALTTNREQETYCAMIDVINTEARNRGVSFAPHTFISDYERAWMNAVNQKLITTSLWIQTNGLAKTYEEHEENRQIFRSFMALSLLPKDRVHEGFHIVKVVRKGTMNFVNLYIISSVNGSRHLNRICGVLDHHPFVPIMQRNSEATSPKHLAFFVHLRNEEATISQNILKANLDLILSAQYQGASQKRAAKKTMQIQHLHDLLEKKSRTLEDVIVSLSYLVGGGKIKGSRIDH</sequence>
<evidence type="ECO:0000259" key="1">
    <source>
        <dbReference type="Pfam" id="PF10551"/>
    </source>
</evidence>
<dbReference type="Pfam" id="PF10551">
    <property type="entry name" value="MULE"/>
    <property type="match status" value="1"/>
</dbReference>
<dbReference type="OrthoDB" id="6618542at2759"/>
<protein>
    <recommendedName>
        <fullName evidence="1">MULE transposase domain-containing protein</fullName>
    </recommendedName>
</protein>
<dbReference type="AlphaFoldDB" id="A0A815WR37"/>
<dbReference type="Gene3D" id="2.20.25.240">
    <property type="match status" value="1"/>
</dbReference>
<proteinExistence type="predicted"/>
<dbReference type="EMBL" id="CAJNOJ010001209">
    <property type="protein sequence ID" value="CAF1546459.1"/>
    <property type="molecule type" value="Genomic_DNA"/>
</dbReference>
<accession>A0A815WR37</accession>
<dbReference type="InterPro" id="IPR018289">
    <property type="entry name" value="MULE_transposase_dom"/>
</dbReference>
<feature type="domain" description="MULE transposase" evidence="1">
    <location>
        <begin position="282"/>
        <end position="361"/>
    </location>
</feature>